<proteinExistence type="predicted"/>
<dbReference type="RefSeq" id="WP_316699599.1">
    <property type="nucleotide sequence ID" value="NZ_CP136336.1"/>
</dbReference>
<name>A0ABZ0CPQ7_9BURK</name>
<sequence length="175" mass="20593">MHTAQSILSVDTHLNARPSLIPPEPGVYAFWWIGNRDDLLKSTRTVLLKGPNEVRMKVEYREWWPRELIYPCLYVGKSTNLRKRFGLHIKSNSHGRLHVPHIEHHKATPSTTSCQLRWGIEHIFPSEMDPLRLIRSSVGFSYRNDFADNAIAERFFEEDRLVGTWRPWFNIDSER</sequence>
<protein>
    <submittedName>
        <fullName evidence="1">GIY-YIG nuclease family protein</fullName>
    </submittedName>
</protein>
<evidence type="ECO:0000313" key="2">
    <source>
        <dbReference type="Proteomes" id="UP001303946"/>
    </source>
</evidence>
<keyword evidence="2" id="KW-1185">Reference proteome</keyword>
<accession>A0ABZ0CPQ7</accession>
<gene>
    <name evidence="1" type="ORF">RXV79_18715</name>
</gene>
<organism evidence="1 2">
    <name type="scientific">Piscinibacter gummiphilus</name>
    <dbReference type="NCBI Taxonomy" id="946333"/>
    <lineage>
        <taxon>Bacteria</taxon>
        <taxon>Pseudomonadati</taxon>
        <taxon>Pseudomonadota</taxon>
        <taxon>Betaproteobacteria</taxon>
        <taxon>Burkholderiales</taxon>
        <taxon>Sphaerotilaceae</taxon>
        <taxon>Piscinibacter</taxon>
    </lineage>
</organism>
<reference evidence="1 2" key="1">
    <citation type="submission" date="2023-10" db="EMBL/GenBank/DDBJ databases">
        <title>Bacteria for the degradation of biodegradable plastic PBAT(Polybutylene adipate terephthalate).</title>
        <authorList>
            <person name="Weon H.-Y."/>
            <person name="Yeon J."/>
        </authorList>
    </citation>
    <scope>NUCLEOTIDE SEQUENCE [LARGE SCALE GENOMIC DNA]</scope>
    <source>
        <strain evidence="1 2">SBD 7-3</strain>
    </source>
</reference>
<evidence type="ECO:0000313" key="1">
    <source>
        <dbReference type="EMBL" id="WOB06947.1"/>
    </source>
</evidence>
<dbReference type="Proteomes" id="UP001303946">
    <property type="component" value="Chromosome"/>
</dbReference>
<dbReference type="EMBL" id="CP136336">
    <property type="protein sequence ID" value="WOB06947.1"/>
    <property type="molecule type" value="Genomic_DNA"/>
</dbReference>